<dbReference type="AlphaFoldDB" id="A0A5N0T6T5"/>
<evidence type="ECO:0000313" key="3">
    <source>
        <dbReference type="EMBL" id="KAA9130592.1"/>
    </source>
</evidence>
<comment type="caution">
    <text evidence="3">The sequence shown here is derived from an EMBL/GenBank/DDBJ whole genome shotgun (WGS) entry which is preliminary data.</text>
</comment>
<accession>A0A5N0T6T5</accession>
<evidence type="ECO:0000313" key="4">
    <source>
        <dbReference type="Proteomes" id="UP000325372"/>
    </source>
</evidence>
<dbReference type="SUPFAM" id="SSF51197">
    <property type="entry name" value="Clavaminate synthase-like"/>
    <property type="match status" value="1"/>
</dbReference>
<name>A0A5N0T6T5_9GAMM</name>
<keyword evidence="2" id="KW-0408">Iron</keyword>
<sequence>MASRVVFRRDGYIVLENAFGDDQLARLRAAAECIVDRFDADAHRTVFSTVDRDTANDDYFLDSAEAVHCFLEEGAVDAQGRLTRPKARAINKIGHALHDLDPAFGAFCRQPLLGRVLRELGHDQPVLVQTMVIFKQPGIGGEVGWHQDATYLDAGPPGVIGAWVALEDADRDNGCLWVAPGGHLGPLRETHEVDWERRCGRLRSLDPSPWPTTEQARALEVPAGTLVLFSDHLPHYSAVNRSDRSRMAFTMHFANRGAAWRDSNWLQRPQLGDFAV</sequence>
<organism evidence="3 4">
    <name type="scientific">Marinihelvus fidelis</name>
    <dbReference type="NCBI Taxonomy" id="2613842"/>
    <lineage>
        <taxon>Bacteria</taxon>
        <taxon>Pseudomonadati</taxon>
        <taxon>Pseudomonadota</taxon>
        <taxon>Gammaproteobacteria</taxon>
        <taxon>Chromatiales</taxon>
        <taxon>Wenzhouxiangellaceae</taxon>
        <taxon>Marinihelvus</taxon>
    </lineage>
</organism>
<keyword evidence="4" id="KW-1185">Reference proteome</keyword>
<dbReference type="PANTHER" id="PTHR20883">
    <property type="entry name" value="PHYTANOYL-COA DIOXYGENASE DOMAIN CONTAINING 1"/>
    <property type="match status" value="1"/>
</dbReference>
<dbReference type="GO" id="GO:0016706">
    <property type="term" value="F:2-oxoglutarate-dependent dioxygenase activity"/>
    <property type="evidence" value="ECO:0007669"/>
    <property type="project" value="UniProtKB-ARBA"/>
</dbReference>
<reference evidence="3 4" key="1">
    <citation type="submission" date="2019-09" db="EMBL/GenBank/DDBJ databases">
        <title>Wenzhouxiangella sp. Genome sequencing and assembly.</title>
        <authorList>
            <person name="Zhang R."/>
        </authorList>
    </citation>
    <scope>NUCLEOTIDE SEQUENCE [LARGE SCALE GENOMIC DNA]</scope>
    <source>
        <strain evidence="3 4">W260</strain>
    </source>
</reference>
<dbReference type="InterPro" id="IPR008775">
    <property type="entry name" value="Phytyl_CoA_dOase-like"/>
</dbReference>
<dbReference type="EMBL" id="VYXP01000007">
    <property type="protein sequence ID" value="KAA9130592.1"/>
    <property type="molecule type" value="Genomic_DNA"/>
</dbReference>
<keyword evidence="3" id="KW-0223">Dioxygenase</keyword>
<dbReference type="Proteomes" id="UP000325372">
    <property type="component" value="Unassembled WGS sequence"/>
</dbReference>
<keyword evidence="1" id="KW-0479">Metal-binding</keyword>
<evidence type="ECO:0000256" key="2">
    <source>
        <dbReference type="ARBA" id="ARBA00023004"/>
    </source>
</evidence>
<dbReference type="Pfam" id="PF05721">
    <property type="entry name" value="PhyH"/>
    <property type="match status" value="1"/>
</dbReference>
<proteinExistence type="predicted"/>
<protein>
    <submittedName>
        <fullName evidence="3">Phytanoyl-CoA dioxygenase family protein</fullName>
    </submittedName>
</protein>
<keyword evidence="3" id="KW-0560">Oxidoreductase</keyword>
<dbReference type="GO" id="GO:0005506">
    <property type="term" value="F:iron ion binding"/>
    <property type="evidence" value="ECO:0007669"/>
    <property type="project" value="UniProtKB-ARBA"/>
</dbReference>
<dbReference type="PANTHER" id="PTHR20883:SF15">
    <property type="entry name" value="PHYTANOYL-COA DIOXYGENASE DOMAIN-CONTAINING PROTEIN 1"/>
    <property type="match status" value="1"/>
</dbReference>
<evidence type="ECO:0000256" key="1">
    <source>
        <dbReference type="ARBA" id="ARBA00022723"/>
    </source>
</evidence>
<gene>
    <name evidence="3" type="ORF">F3N42_12690</name>
</gene>
<dbReference type="Gene3D" id="2.60.120.620">
    <property type="entry name" value="q2cbj1_9rhob like domain"/>
    <property type="match status" value="1"/>
</dbReference>